<feature type="domain" description="RecX second three-helical" evidence="6">
    <location>
        <begin position="105"/>
        <end position="142"/>
    </location>
</feature>
<evidence type="ECO:0000256" key="4">
    <source>
        <dbReference type="ARBA" id="ARBA00022490"/>
    </source>
</evidence>
<comment type="similarity">
    <text evidence="2 5">Belongs to the RecX family.</text>
</comment>
<name>A0A1G6CTU5_EUBOX</name>
<reference evidence="8 9" key="1">
    <citation type="submission" date="2016-10" db="EMBL/GenBank/DDBJ databases">
        <authorList>
            <person name="de Groot N.N."/>
        </authorList>
    </citation>
    <scope>NUCLEOTIDE SEQUENCE [LARGE SCALE GENOMIC DNA]</scope>
    <source>
        <strain evidence="8 9">DSM 3217</strain>
    </source>
</reference>
<evidence type="ECO:0000256" key="1">
    <source>
        <dbReference type="ARBA" id="ARBA00004496"/>
    </source>
</evidence>
<evidence type="ECO:0000313" key="9">
    <source>
        <dbReference type="Proteomes" id="UP000199228"/>
    </source>
</evidence>
<sequence>MEIIHVKKEKKGKYLIGLENGITLPLYQKDCPHIKFEEGADMDESTYRHLILEVLRIRIQKRTLYLLEKMDRTQAQLQEKLRQNHYPEMLIEHAIQYAMSFHYIDDERYIQTYIRQHKEAKSKQRMRYDLLQKGCDRQLVDTVFEQIEDWEEEKQIFRLLKKRKYNPENSDEASKRKTYQYLLRRGYKNEDVLRVMKNMSDESD</sequence>
<keyword evidence="9" id="KW-1185">Reference proteome</keyword>
<keyword evidence="4 5" id="KW-0963">Cytoplasm</keyword>
<dbReference type="PANTHER" id="PTHR33602:SF1">
    <property type="entry name" value="REGULATORY PROTEIN RECX FAMILY PROTEIN"/>
    <property type="match status" value="1"/>
</dbReference>
<dbReference type="STRING" id="1732.SAMN02910417_02677"/>
<feature type="domain" description="RecX third three-helical" evidence="7">
    <location>
        <begin position="151"/>
        <end position="196"/>
    </location>
</feature>
<evidence type="ECO:0000256" key="3">
    <source>
        <dbReference type="ARBA" id="ARBA00018111"/>
    </source>
</evidence>
<dbReference type="Gene3D" id="1.10.10.10">
    <property type="entry name" value="Winged helix-like DNA-binding domain superfamily/Winged helix DNA-binding domain"/>
    <property type="match status" value="3"/>
</dbReference>
<evidence type="ECO:0000259" key="7">
    <source>
        <dbReference type="Pfam" id="PF21981"/>
    </source>
</evidence>
<evidence type="ECO:0000259" key="6">
    <source>
        <dbReference type="Pfam" id="PF02631"/>
    </source>
</evidence>
<proteinExistence type="inferred from homology"/>
<dbReference type="Pfam" id="PF21981">
    <property type="entry name" value="RecX_HTH3"/>
    <property type="match status" value="1"/>
</dbReference>
<gene>
    <name evidence="5" type="primary">recX</name>
    <name evidence="8" type="ORF">SAMN02910417_02677</name>
</gene>
<dbReference type="GO" id="GO:0005737">
    <property type="term" value="C:cytoplasm"/>
    <property type="evidence" value="ECO:0007669"/>
    <property type="project" value="UniProtKB-SubCell"/>
</dbReference>
<dbReference type="InterPro" id="IPR003783">
    <property type="entry name" value="Regulatory_RecX"/>
</dbReference>
<evidence type="ECO:0000256" key="2">
    <source>
        <dbReference type="ARBA" id="ARBA00009695"/>
    </source>
</evidence>
<dbReference type="EMBL" id="FMXR01000029">
    <property type="protein sequence ID" value="SDB36347.1"/>
    <property type="molecule type" value="Genomic_DNA"/>
</dbReference>
<evidence type="ECO:0000256" key="5">
    <source>
        <dbReference type="HAMAP-Rule" id="MF_01114"/>
    </source>
</evidence>
<evidence type="ECO:0000313" key="8">
    <source>
        <dbReference type="EMBL" id="SDB36347.1"/>
    </source>
</evidence>
<dbReference type="InterPro" id="IPR053925">
    <property type="entry name" value="RecX_HTH_3rd"/>
</dbReference>
<dbReference type="HAMAP" id="MF_01114">
    <property type="entry name" value="RecX"/>
    <property type="match status" value="1"/>
</dbReference>
<dbReference type="PANTHER" id="PTHR33602">
    <property type="entry name" value="REGULATORY PROTEIN RECX FAMILY PROTEIN"/>
    <property type="match status" value="1"/>
</dbReference>
<dbReference type="GO" id="GO:0006282">
    <property type="term" value="P:regulation of DNA repair"/>
    <property type="evidence" value="ECO:0007669"/>
    <property type="project" value="UniProtKB-UniRule"/>
</dbReference>
<dbReference type="Pfam" id="PF02631">
    <property type="entry name" value="RecX_HTH2"/>
    <property type="match status" value="1"/>
</dbReference>
<comment type="function">
    <text evidence="5">Modulates RecA activity.</text>
</comment>
<dbReference type="InterPro" id="IPR053924">
    <property type="entry name" value="RecX_HTH_2nd"/>
</dbReference>
<protein>
    <recommendedName>
        <fullName evidence="3 5">Regulatory protein RecX</fullName>
    </recommendedName>
</protein>
<comment type="subcellular location">
    <subcellularLocation>
        <location evidence="1 5">Cytoplasm</location>
    </subcellularLocation>
</comment>
<dbReference type="Proteomes" id="UP000199228">
    <property type="component" value="Unassembled WGS sequence"/>
</dbReference>
<dbReference type="AlphaFoldDB" id="A0A1G6CTU5"/>
<organism evidence="8 9">
    <name type="scientific">Eubacterium oxidoreducens</name>
    <dbReference type="NCBI Taxonomy" id="1732"/>
    <lineage>
        <taxon>Bacteria</taxon>
        <taxon>Bacillati</taxon>
        <taxon>Bacillota</taxon>
        <taxon>Clostridia</taxon>
        <taxon>Eubacteriales</taxon>
        <taxon>Eubacteriaceae</taxon>
        <taxon>Eubacterium</taxon>
    </lineage>
</organism>
<dbReference type="RefSeq" id="WP_176762427.1">
    <property type="nucleotide sequence ID" value="NZ_FMXR01000029.1"/>
</dbReference>
<accession>A0A1G6CTU5</accession>
<dbReference type="InterPro" id="IPR036388">
    <property type="entry name" value="WH-like_DNA-bd_sf"/>
</dbReference>